<gene>
    <name evidence="1" type="ORF">US62_C0044G0008</name>
</gene>
<accession>A0A0G0HYH5</accession>
<dbReference type="AlphaFoldDB" id="A0A0G0HYH5"/>
<protein>
    <recommendedName>
        <fullName evidence="3">Lipoprotein</fullName>
    </recommendedName>
</protein>
<dbReference type="Proteomes" id="UP000034603">
    <property type="component" value="Unassembled WGS sequence"/>
</dbReference>
<dbReference type="PROSITE" id="PS51257">
    <property type="entry name" value="PROKAR_LIPOPROTEIN"/>
    <property type="match status" value="1"/>
</dbReference>
<name>A0A0G0HYH5_9BACT</name>
<sequence>MTLFKHVFRASATVPLILAACKGAGTEREIPVFFNESPCKVVTTEEEYTSKRFPYGWVHITDTFFDCPPDENSVPAIKITSRRLIGNILESEVSKYTETYPQCLLRHESLSTMKLVSIECFPTK</sequence>
<dbReference type="EMBL" id="LBTR01000044">
    <property type="protein sequence ID" value="KKQ43680.1"/>
    <property type="molecule type" value="Genomic_DNA"/>
</dbReference>
<evidence type="ECO:0000313" key="1">
    <source>
        <dbReference type="EMBL" id="KKQ43680.1"/>
    </source>
</evidence>
<comment type="caution">
    <text evidence="1">The sequence shown here is derived from an EMBL/GenBank/DDBJ whole genome shotgun (WGS) entry which is preliminary data.</text>
</comment>
<proteinExistence type="predicted"/>
<reference evidence="1 2" key="1">
    <citation type="journal article" date="2015" name="Nature">
        <title>rRNA introns, odd ribosomes, and small enigmatic genomes across a large radiation of phyla.</title>
        <authorList>
            <person name="Brown C.T."/>
            <person name="Hug L.A."/>
            <person name="Thomas B.C."/>
            <person name="Sharon I."/>
            <person name="Castelle C.J."/>
            <person name="Singh A."/>
            <person name="Wilkins M.J."/>
            <person name="Williams K.H."/>
            <person name="Banfield J.F."/>
        </authorList>
    </citation>
    <scope>NUCLEOTIDE SEQUENCE [LARGE SCALE GENOMIC DNA]</scope>
</reference>
<organism evidence="1 2">
    <name type="scientific">Candidatus Woesebacteria bacterium GW2011_GWA1_37_8</name>
    <dbReference type="NCBI Taxonomy" id="1618546"/>
    <lineage>
        <taxon>Bacteria</taxon>
        <taxon>Candidatus Woeseibacteriota</taxon>
    </lineage>
</organism>
<evidence type="ECO:0000313" key="2">
    <source>
        <dbReference type="Proteomes" id="UP000034603"/>
    </source>
</evidence>
<evidence type="ECO:0008006" key="3">
    <source>
        <dbReference type="Google" id="ProtNLM"/>
    </source>
</evidence>